<name>A0A1G6TQV4_NIADE</name>
<dbReference type="AlphaFoldDB" id="A0A1G6TQV4"/>
<gene>
    <name evidence="1" type="ORF">SAMN04487894_1081</name>
</gene>
<accession>A0A1G6TQV4</accession>
<reference evidence="2" key="1">
    <citation type="submission" date="2016-10" db="EMBL/GenBank/DDBJ databases">
        <authorList>
            <person name="Varghese N."/>
            <person name="Submissions S."/>
        </authorList>
    </citation>
    <scope>NUCLEOTIDE SEQUENCE [LARGE SCALE GENOMIC DNA]</scope>
    <source>
        <strain evidence="2">DSM 25811 / CCM 8410 / LMG 26954 / E90</strain>
    </source>
</reference>
<dbReference type="Proteomes" id="UP000198757">
    <property type="component" value="Unassembled WGS sequence"/>
</dbReference>
<keyword evidence="2" id="KW-1185">Reference proteome</keyword>
<sequence length="76" mass="8408">MRPPIKNNKARIVSAGFRHDLPLSFTGDAINQLALSGYGLFDIKDWVWHTEIVNGVQYCIVTERLSIAPSPGGEPQ</sequence>
<dbReference type="OrthoDB" id="677598at2"/>
<proteinExistence type="predicted"/>
<dbReference type="RefSeq" id="WP_090390851.1">
    <property type="nucleotide sequence ID" value="NZ_FMZO01000008.1"/>
</dbReference>
<organism evidence="1 2">
    <name type="scientific">Niabella drilacis (strain DSM 25811 / CCM 8410 / CCUG 62505 / LMG 26954 / E90)</name>
    <dbReference type="NCBI Taxonomy" id="1285928"/>
    <lineage>
        <taxon>Bacteria</taxon>
        <taxon>Pseudomonadati</taxon>
        <taxon>Bacteroidota</taxon>
        <taxon>Chitinophagia</taxon>
        <taxon>Chitinophagales</taxon>
        <taxon>Chitinophagaceae</taxon>
        <taxon>Niabella</taxon>
    </lineage>
</organism>
<dbReference type="EMBL" id="FMZO01000008">
    <property type="protein sequence ID" value="SDD31542.1"/>
    <property type="molecule type" value="Genomic_DNA"/>
</dbReference>
<evidence type="ECO:0000313" key="1">
    <source>
        <dbReference type="EMBL" id="SDD31542.1"/>
    </source>
</evidence>
<protein>
    <submittedName>
        <fullName evidence="1">Uncharacterized protein</fullName>
    </submittedName>
</protein>
<evidence type="ECO:0000313" key="2">
    <source>
        <dbReference type="Proteomes" id="UP000198757"/>
    </source>
</evidence>